<evidence type="ECO:0000256" key="2">
    <source>
        <dbReference type="ARBA" id="ARBA00022989"/>
    </source>
</evidence>
<evidence type="ECO:0000256" key="1">
    <source>
        <dbReference type="ARBA" id="ARBA00022692"/>
    </source>
</evidence>
<dbReference type="AlphaFoldDB" id="A0A645GD05"/>
<evidence type="ECO:0000256" key="4">
    <source>
        <dbReference type="SAM" id="Phobius"/>
    </source>
</evidence>
<dbReference type="GO" id="GO:0016020">
    <property type="term" value="C:membrane"/>
    <property type="evidence" value="ECO:0007669"/>
    <property type="project" value="InterPro"/>
</dbReference>
<keyword evidence="1 4" id="KW-0812">Transmembrane</keyword>
<keyword evidence="3 4" id="KW-0472">Membrane</keyword>
<reference evidence="6" key="1">
    <citation type="submission" date="2019-08" db="EMBL/GenBank/DDBJ databases">
        <authorList>
            <person name="Kucharzyk K."/>
            <person name="Murdoch R.W."/>
            <person name="Higgins S."/>
            <person name="Loffler F."/>
        </authorList>
    </citation>
    <scope>NUCLEOTIDE SEQUENCE</scope>
</reference>
<proteinExistence type="predicted"/>
<accession>A0A645GD05</accession>
<dbReference type="EMBL" id="VSSQ01072236">
    <property type="protein sequence ID" value="MPN23659.1"/>
    <property type="molecule type" value="Genomic_DNA"/>
</dbReference>
<dbReference type="SUPFAM" id="SSF90123">
    <property type="entry name" value="ABC transporter transmembrane region"/>
    <property type="match status" value="1"/>
</dbReference>
<comment type="caution">
    <text evidence="6">The sequence shown here is derived from an EMBL/GenBank/DDBJ whole genome shotgun (WGS) entry which is preliminary data.</text>
</comment>
<evidence type="ECO:0000259" key="5">
    <source>
        <dbReference type="PROSITE" id="PS50929"/>
    </source>
</evidence>
<sequence>MLPKVTIFFIGIGVVALIRIVAITACATLDNVQVFHYENLLRNNITKLIYKKDNIKNIAGKSERVFEILDDDVPICAFPSQLLSEVSGFVVYSLIAIASLLIINWRVTLYIFIPLSLVIVIINVASKRIKENRKVNREIHSKVSEMVGDTIKLVQTIKV</sequence>
<feature type="transmembrane region" description="Helical" evidence="4">
    <location>
        <begin position="6"/>
        <end position="29"/>
    </location>
</feature>
<organism evidence="6">
    <name type="scientific">bioreactor metagenome</name>
    <dbReference type="NCBI Taxonomy" id="1076179"/>
    <lineage>
        <taxon>unclassified sequences</taxon>
        <taxon>metagenomes</taxon>
        <taxon>ecological metagenomes</taxon>
    </lineage>
</organism>
<name>A0A645GD05_9ZZZZ</name>
<protein>
    <recommendedName>
        <fullName evidence="5">ABC transmembrane type-1 domain-containing protein</fullName>
    </recommendedName>
</protein>
<dbReference type="InterPro" id="IPR036640">
    <property type="entry name" value="ABC1_TM_sf"/>
</dbReference>
<dbReference type="GO" id="GO:0005524">
    <property type="term" value="F:ATP binding"/>
    <property type="evidence" value="ECO:0007669"/>
    <property type="project" value="InterPro"/>
</dbReference>
<keyword evidence="2 4" id="KW-1133">Transmembrane helix</keyword>
<evidence type="ECO:0000256" key="3">
    <source>
        <dbReference type="ARBA" id="ARBA00023136"/>
    </source>
</evidence>
<dbReference type="PROSITE" id="PS50929">
    <property type="entry name" value="ABC_TM1F"/>
    <property type="match status" value="1"/>
</dbReference>
<feature type="transmembrane region" description="Helical" evidence="4">
    <location>
        <begin position="109"/>
        <end position="126"/>
    </location>
</feature>
<evidence type="ECO:0000313" key="6">
    <source>
        <dbReference type="EMBL" id="MPN23659.1"/>
    </source>
</evidence>
<dbReference type="InterPro" id="IPR011527">
    <property type="entry name" value="ABC1_TM_dom"/>
</dbReference>
<dbReference type="Gene3D" id="1.20.1560.10">
    <property type="entry name" value="ABC transporter type 1, transmembrane domain"/>
    <property type="match status" value="1"/>
</dbReference>
<gene>
    <name evidence="6" type="ORF">SDC9_171052</name>
</gene>
<feature type="domain" description="ABC transmembrane type-1" evidence="5">
    <location>
        <begin position="75"/>
        <end position="159"/>
    </location>
</feature>
<dbReference type="GO" id="GO:0140359">
    <property type="term" value="F:ABC-type transporter activity"/>
    <property type="evidence" value="ECO:0007669"/>
    <property type="project" value="InterPro"/>
</dbReference>